<dbReference type="EMBL" id="FUEG01000004">
    <property type="protein sequence ID" value="SJL04153.1"/>
    <property type="molecule type" value="Genomic_DNA"/>
</dbReference>
<dbReference type="OMA" id="HHANEIC"/>
<accession>A0A284R616</accession>
<dbReference type="Pfam" id="PF18759">
    <property type="entry name" value="Plavaka"/>
    <property type="match status" value="1"/>
</dbReference>
<evidence type="ECO:0000313" key="2">
    <source>
        <dbReference type="Proteomes" id="UP000219338"/>
    </source>
</evidence>
<dbReference type="STRING" id="47428.A0A284R616"/>
<organism evidence="1 2">
    <name type="scientific">Armillaria ostoyae</name>
    <name type="common">Armillaria root rot fungus</name>
    <dbReference type="NCBI Taxonomy" id="47428"/>
    <lineage>
        <taxon>Eukaryota</taxon>
        <taxon>Fungi</taxon>
        <taxon>Dikarya</taxon>
        <taxon>Basidiomycota</taxon>
        <taxon>Agaricomycotina</taxon>
        <taxon>Agaricomycetes</taxon>
        <taxon>Agaricomycetidae</taxon>
        <taxon>Agaricales</taxon>
        <taxon>Marasmiineae</taxon>
        <taxon>Physalacriaceae</taxon>
        <taxon>Armillaria</taxon>
    </lineage>
</organism>
<name>A0A284R616_ARMOS</name>
<gene>
    <name evidence="1" type="ORF">ARMOST_07513</name>
</gene>
<protein>
    <submittedName>
        <fullName evidence="1">Uncharacterized protein</fullName>
    </submittedName>
</protein>
<keyword evidence="2" id="KW-1185">Reference proteome</keyword>
<evidence type="ECO:0000313" key="1">
    <source>
        <dbReference type="EMBL" id="SJL04153.1"/>
    </source>
</evidence>
<dbReference type="AlphaFoldDB" id="A0A284R616"/>
<dbReference type="OrthoDB" id="3199698at2759"/>
<dbReference type="Proteomes" id="UP000219338">
    <property type="component" value="Unassembled WGS sequence"/>
</dbReference>
<reference evidence="2" key="1">
    <citation type="journal article" date="2017" name="Nat. Ecol. Evol.">
        <title>Genome expansion and lineage-specific genetic innovations in the forest pathogenic fungi Armillaria.</title>
        <authorList>
            <person name="Sipos G."/>
            <person name="Prasanna A.N."/>
            <person name="Walter M.C."/>
            <person name="O'Connor E."/>
            <person name="Balint B."/>
            <person name="Krizsan K."/>
            <person name="Kiss B."/>
            <person name="Hess J."/>
            <person name="Varga T."/>
            <person name="Slot J."/>
            <person name="Riley R."/>
            <person name="Boka B."/>
            <person name="Rigling D."/>
            <person name="Barry K."/>
            <person name="Lee J."/>
            <person name="Mihaltcheva S."/>
            <person name="LaButti K."/>
            <person name="Lipzen A."/>
            <person name="Waldron R."/>
            <person name="Moloney N.M."/>
            <person name="Sperisen C."/>
            <person name="Kredics L."/>
            <person name="Vagvoelgyi C."/>
            <person name="Patrignani A."/>
            <person name="Fitzpatrick D."/>
            <person name="Nagy I."/>
            <person name="Doyle S."/>
            <person name="Anderson J.B."/>
            <person name="Grigoriev I.V."/>
            <person name="Gueldener U."/>
            <person name="Muensterkoetter M."/>
            <person name="Nagy L.G."/>
        </authorList>
    </citation>
    <scope>NUCLEOTIDE SEQUENCE [LARGE SCALE GENOMIC DNA]</scope>
    <source>
        <strain evidence="2">C18/9</strain>
    </source>
</reference>
<proteinExistence type="predicted"/>
<sequence>MPPQSIAMSHRWSPQTVTSQIIHTTILPSMTSLKPLTLLALPHLSRRHKELIIHILLVSYCAYITMTPTLIHHGTVGLRTDCDGNPLPPDTPPPTCPPIPNVWAPFDGEVQFRLADFLFRKVEMSQGDINALLDLWSLDMHRHGDDAPFSNHQALYQAIDEIRVGSAPWKCFETVVPEDLGRDAPEWQRRSYQIWFRDPDVVISNILADRDFEKEFDPAPYIDLDANGQRRWSDFMSGNYAWHHATQIYEANNSTKGAMYVSVILGSDKTTVSVATGNVEYYPVYLSIGNLHNSARRGHRSGVIPIAFLAIPKSDRKYDRDVAFRLFKKKLYHESLTAILSSLIPAMTTPVVRQCPDGHYRRVIYDLGPYIADYPEQVLLAGIVQGWCAKCTSPAANLDAAGDRRSRSLTEVLLEAFASDGDILWDNYGIDEDILPFTFNFPRADIHEMLSSDLLHQIIKGSFKDHLVEWVHDYLVLKEGETRANEIMDDIDRRIAAMPLFPGLRRFPQGRRFKQWTGDDSKALMKVYLAAVAEYLPEAIMKSLSAFMDFCYLVRRSDFDESTLTQVRETIQRFHHFREAFKISGVRDDFSLPRQHAIVHYTNHIMEFGAPNGLCSSITESRHITAVKKPWRRSNRHNALSQMLLTNQRLDKLAALRTDLIQRGLVESVRAPPPDPFETGMEDEGAVDEERTIGEVTLAKTPERGYPRDLADLGQYIGHPELPELTQLFLHEQLTRGLTDDDDQANEINYPTITGPVRVYHSATATFYSPSDISGIRGMRRERIRATPSWHGYPRYDCALAVVDQHKPGFRGMNAVRVLLFFSFRHNGDEFPCALVHWFNTYGRSPDPKTGLWIVRPDSRGATTRRTPVLSVIHVDTLLRGTHLLPVFGSRPLPHKFHYSRSLDCFEAFYINRYADHHMHEIVF</sequence>
<dbReference type="InterPro" id="IPR041078">
    <property type="entry name" value="Plavaka"/>
</dbReference>